<evidence type="ECO:0000313" key="2">
    <source>
        <dbReference type="EMBL" id="GGK37255.1"/>
    </source>
</evidence>
<keyword evidence="3" id="KW-1185">Reference proteome</keyword>
<accession>A0A917Q993</accession>
<proteinExistence type="predicted"/>
<comment type="caution">
    <text evidence="2">The sequence shown here is derived from an EMBL/GenBank/DDBJ whole genome shotgun (WGS) entry which is preliminary data.</text>
</comment>
<sequence>MQQGDARKGCGVGGVGRDLRGERVCRVHDGVDRVVGQPVSETLDASETADPNRADRQPRVGNPTGERGHDVESPLVGTDPSQLAGFARAAEDQDFQGCPLK</sequence>
<organism evidence="2 3">
    <name type="scientific">Nocardia camponoti</name>
    <dbReference type="NCBI Taxonomy" id="1616106"/>
    <lineage>
        <taxon>Bacteria</taxon>
        <taxon>Bacillati</taxon>
        <taxon>Actinomycetota</taxon>
        <taxon>Actinomycetes</taxon>
        <taxon>Mycobacteriales</taxon>
        <taxon>Nocardiaceae</taxon>
        <taxon>Nocardia</taxon>
    </lineage>
</organism>
<protein>
    <submittedName>
        <fullName evidence="2">Uncharacterized protein</fullName>
    </submittedName>
</protein>
<dbReference type="AlphaFoldDB" id="A0A917Q993"/>
<reference evidence="2" key="1">
    <citation type="journal article" date="2014" name="Int. J. Syst. Evol. Microbiol.">
        <title>Complete genome sequence of Corynebacterium casei LMG S-19264T (=DSM 44701T), isolated from a smear-ripened cheese.</title>
        <authorList>
            <consortium name="US DOE Joint Genome Institute (JGI-PGF)"/>
            <person name="Walter F."/>
            <person name="Albersmeier A."/>
            <person name="Kalinowski J."/>
            <person name="Ruckert C."/>
        </authorList>
    </citation>
    <scope>NUCLEOTIDE SEQUENCE</scope>
    <source>
        <strain evidence="2">CGMCC 4.7278</strain>
    </source>
</reference>
<gene>
    <name evidence="2" type="ORF">GCM10011591_06110</name>
</gene>
<evidence type="ECO:0000256" key="1">
    <source>
        <dbReference type="SAM" id="MobiDB-lite"/>
    </source>
</evidence>
<dbReference type="EMBL" id="BMMW01000001">
    <property type="protein sequence ID" value="GGK37255.1"/>
    <property type="molecule type" value="Genomic_DNA"/>
</dbReference>
<reference evidence="2" key="2">
    <citation type="submission" date="2020-09" db="EMBL/GenBank/DDBJ databases">
        <authorList>
            <person name="Sun Q."/>
            <person name="Zhou Y."/>
        </authorList>
    </citation>
    <scope>NUCLEOTIDE SEQUENCE</scope>
    <source>
        <strain evidence="2">CGMCC 4.7278</strain>
    </source>
</reference>
<name>A0A917Q993_9NOCA</name>
<dbReference type="AntiFam" id="ANF00116">
    <property type="entry name" value="Shadow ORF (opposite cobK)"/>
</dbReference>
<dbReference type="Proteomes" id="UP000612956">
    <property type="component" value="Unassembled WGS sequence"/>
</dbReference>
<feature type="region of interest" description="Disordered" evidence="1">
    <location>
        <begin position="32"/>
        <end position="80"/>
    </location>
</feature>
<evidence type="ECO:0000313" key="3">
    <source>
        <dbReference type="Proteomes" id="UP000612956"/>
    </source>
</evidence>